<dbReference type="InterPro" id="IPR000210">
    <property type="entry name" value="BTB/POZ_dom"/>
</dbReference>
<keyword evidence="3" id="KW-1185">Reference proteome</keyword>
<dbReference type="InterPro" id="IPR011333">
    <property type="entry name" value="SKP1/BTB/POZ_sf"/>
</dbReference>
<dbReference type="EMBL" id="CAXLJM020000092">
    <property type="protein sequence ID" value="CAL8132590.1"/>
    <property type="molecule type" value="Genomic_DNA"/>
</dbReference>
<evidence type="ECO:0000313" key="2">
    <source>
        <dbReference type="EMBL" id="CAL8132590.1"/>
    </source>
</evidence>
<accession>A0ABP1RPW8</accession>
<dbReference type="CDD" id="cd18186">
    <property type="entry name" value="BTB_POZ_ZBTB_KLHL-like"/>
    <property type="match status" value="1"/>
</dbReference>
<reference evidence="2 3" key="1">
    <citation type="submission" date="2024-08" db="EMBL/GenBank/DDBJ databases">
        <authorList>
            <person name="Cucini C."/>
            <person name="Frati F."/>
        </authorList>
    </citation>
    <scope>NUCLEOTIDE SEQUENCE [LARGE SCALE GENOMIC DNA]</scope>
</reference>
<proteinExistence type="predicted"/>
<feature type="domain" description="BTB" evidence="1">
    <location>
        <begin position="219"/>
        <end position="279"/>
    </location>
</feature>
<comment type="caution">
    <text evidence="2">The sequence shown here is derived from an EMBL/GenBank/DDBJ whole genome shotgun (WGS) entry which is preliminary data.</text>
</comment>
<protein>
    <recommendedName>
        <fullName evidence="1">BTB domain-containing protein</fullName>
    </recommendedName>
</protein>
<dbReference type="Pfam" id="PF00651">
    <property type="entry name" value="BTB"/>
    <property type="match status" value="1"/>
</dbReference>
<dbReference type="SUPFAM" id="SSF54695">
    <property type="entry name" value="POZ domain"/>
    <property type="match status" value="1"/>
</dbReference>
<name>A0ABP1RPW8_9HEXA</name>
<gene>
    <name evidence="2" type="ORF">ODALV1_LOCUS24669</name>
</gene>
<evidence type="ECO:0000313" key="3">
    <source>
        <dbReference type="Proteomes" id="UP001642540"/>
    </source>
</evidence>
<dbReference type="Gene3D" id="3.30.710.10">
    <property type="entry name" value="Potassium Channel Kv1.1, Chain A"/>
    <property type="match status" value="1"/>
</dbReference>
<dbReference type="SMART" id="SM00225">
    <property type="entry name" value="BTB"/>
    <property type="match status" value="1"/>
</dbReference>
<dbReference type="PANTHER" id="PTHR24413">
    <property type="entry name" value="SPECKLE-TYPE POZ PROTEIN"/>
    <property type="match status" value="1"/>
</dbReference>
<dbReference type="Proteomes" id="UP001642540">
    <property type="component" value="Unassembled WGS sequence"/>
</dbReference>
<evidence type="ECO:0000259" key="1">
    <source>
        <dbReference type="PROSITE" id="PS50097"/>
    </source>
</evidence>
<organism evidence="2 3">
    <name type="scientific">Orchesella dallaii</name>
    <dbReference type="NCBI Taxonomy" id="48710"/>
    <lineage>
        <taxon>Eukaryota</taxon>
        <taxon>Metazoa</taxon>
        <taxon>Ecdysozoa</taxon>
        <taxon>Arthropoda</taxon>
        <taxon>Hexapoda</taxon>
        <taxon>Collembola</taxon>
        <taxon>Entomobryomorpha</taxon>
        <taxon>Entomobryoidea</taxon>
        <taxon>Orchesellidae</taxon>
        <taxon>Orchesellinae</taxon>
        <taxon>Orchesella</taxon>
    </lineage>
</organism>
<dbReference type="PROSITE" id="PS50097">
    <property type="entry name" value="BTB"/>
    <property type="match status" value="1"/>
</dbReference>
<sequence>MATKRHQPTTRTIASFNNKVQLSFVEREWLTEGRCAEADFGLCWISASTLEEFEAILLFGKSRGRNCYFFDELDIRIYAKPKSEQRGHDLQVVLGGDQLDDLLDMCYYKIDKSLLKIKLYMTSIKSDNEKDCFKNVTFISKEMVAALNTEDNPDPRALSKYIFSDPDLGTLTEPYLVDGNEHDWKFTLELIADEKDAYGLKLPKLESIEKAVLEEELYTDFILIAGDGSKVPCNKVYLASRSPVFRRMLQSGMKESTENECKLEDMSKEGVKALLKYVYYFCVEDALQVPKIAMELLEAGHKYDITALEDTMKRIFIGKPDEWFTVDAALLLFLWSLKMNNCEDLTSKAVMIINKRWNEARKTSVFQERFARIPKSLEELHSWTLQALDH</sequence>